<dbReference type="AlphaFoldDB" id="A0A427TTS0"/>
<proteinExistence type="predicted"/>
<dbReference type="InterPro" id="IPR050696">
    <property type="entry name" value="FtsA/MreB"/>
</dbReference>
<keyword evidence="2" id="KW-0132">Cell division</keyword>
<evidence type="ECO:0000313" key="2">
    <source>
        <dbReference type="EMBL" id="RSD27755.1"/>
    </source>
</evidence>
<sequence>MHTNKKLFALDIGTRSVVGIILEESNGRYEAIDLLVREHKERSMLDGQIHDVLSVSEIIKEIKEELESTHGPLEKVCVAAAGRALKTERSKAVVDISGKPMFSKQDILHLELTAVQLAQASVADENVHEKSHHYYCVGYSVLYYQLDGEEIGSLIDQRGNEASVEIIATFLPKVVVESLLSALDRAGLEMEALTLEPIAAINVLIPASMRRLNVALVDIGAGTSDIALTDEGTVIAYGMVPVAGDEITEAVSDEFLLDFPLAEKAKRELLVKDAIMVTDILGFETEISKDEAVNRIAPAIDRLADSIGEEILRLNNEKSPKAVMLVGGGSLTPELPKRLANKLNLTENRVAIRGLDAISSVTFAEHIHKGPELVTPIGIAIAAKQSPVQYHTVYVNGQPVRLFEVNKLTVGDCLLAAGIKMNKLYGRPGLAMIVSLNGKNITIPGKHGQPPVLLKNGTPCTFDDKVDGGDELTVIKGEDGERIKLTLEELIGELPTKTVIINGTRYEVGARLECNGIPAALAREVEDRDDIIFKMPHTLEELMKELNLAELLHDSRPFYLNIDGTEFKINEFTGKVYVNGSKADLKAPYEHLDDIRFEKGRVPALDNLIDILGLNAAETLPVFFNGQTLQLEKETIQFFRQDIKLDLKDIIHNGDLLITKQKEAGSFIFQDIFNYAHVDIPSDSVGFTLMKNGEKTGFDALLQPGDELKIVFENRISQK</sequence>
<evidence type="ECO:0000259" key="1">
    <source>
        <dbReference type="SMART" id="SM00842"/>
    </source>
</evidence>
<dbReference type="OrthoDB" id="9768127at2"/>
<comment type="caution">
    <text evidence="2">The sequence shown here is derived from an EMBL/GenBank/DDBJ whole genome shotgun (WGS) entry which is preliminary data.</text>
</comment>
<dbReference type="GO" id="GO:0051301">
    <property type="term" value="P:cell division"/>
    <property type="evidence" value="ECO:0007669"/>
    <property type="project" value="UniProtKB-KW"/>
</dbReference>
<dbReference type="InterPro" id="IPR043129">
    <property type="entry name" value="ATPase_NBD"/>
</dbReference>
<dbReference type="EMBL" id="RSFW01000010">
    <property type="protein sequence ID" value="RSD27755.1"/>
    <property type="molecule type" value="Genomic_DNA"/>
</dbReference>
<dbReference type="InterPro" id="IPR003494">
    <property type="entry name" value="SHS2_FtsA"/>
</dbReference>
<dbReference type="RefSeq" id="WP_125479533.1">
    <property type="nucleotide sequence ID" value="NZ_RSFW01000010.1"/>
</dbReference>
<reference evidence="3" key="1">
    <citation type="submission" date="2018-12" db="EMBL/GenBank/DDBJ databases">
        <title>Bacillus chawlae sp. nov., Bacillus glennii sp. nov., and Bacillus saganii sp. nov. Isolated from the Vehicle Assembly Building at Kennedy Space Center where the Viking Spacecraft were Assembled.</title>
        <authorList>
            <person name="Seuylemezian A."/>
            <person name="Vaishampayan P."/>
        </authorList>
    </citation>
    <scope>NUCLEOTIDE SEQUENCE [LARGE SCALE GENOMIC DNA]</scope>
    <source>
        <strain evidence="3">DSM 13966</strain>
    </source>
</reference>
<name>A0A427TTS0_9BACI</name>
<gene>
    <name evidence="2" type="ORF">EJA10_08220</name>
</gene>
<feature type="domain" description="SHS2" evidence="1">
    <location>
        <begin position="7"/>
        <end position="204"/>
    </location>
</feature>
<dbReference type="Proteomes" id="UP000279911">
    <property type="component" value="Unassembled WGS sequence"/>
</dbReference>
<protein>
    <submittedName>
        <fullName evidence="2">Cell division protein FtsA</fullName>
    </submittedName>
</protein>
<dbReference type="Gene3D" id="3.30.420.40">
    <property type="match status" value="2"/>
</dbReference>
<dbReference type="SMART" id="SM00842">
    <property type="entry name" value="FtsA"/>
    <property type="match status" value="1"/>
</dbReference>
<accession>A0A427TTS0</accession>
<dbReference type="Pfam" id="PF14450">
    <property type="entry name" value="FtsA"/>
    <property type="match status" value="1"/>
</dbReference>
<dbReference type="PANTHER" id="PTHR32432">
    <property type="entry name" value="CELL DIVISION PROTEIN FTSA-RELATED"/>
    <property type="match status" value="1"/>
</dbReference>
<evidence type="ECO:0000313" key="3">
    <source>
        <dbReference type="Proteomes" id="UP000279911"/>
    </source>
</evidence>
<dbReference type="CDD" id="cd24004">
    <property type="entry name" value="ASKHA_NBD_PilM-like"/>
    <property type="match status" value="1"/>
</dbReference>
<keyword evidence="2" id="KW-0131">Cell cycle</keyword>
<dbReference type="SUPFAM" id="SSF53067">
    <property type="entry name" value="Actin-like ATPase domain"/>
    <property type="match status" value="2"/>
</dbReference>
<dbReference type="PANTHER" id="PTHR32432:SF3">
    <property type="entry name" value="ETHANOLAMINE UTILIZATION PROTEIN EUTJ"/>
    <property type="match status" value="1"/>
</dbReference>
<organism evidence="2 3">
    <name type="scientific">Mesobacillus subterraneus</name>
    <dbReference type="NCBI Taxonomy" id="285983"/>
    <lineage>
        <taxon>Bacteria</taxon>
        <taxon>Bacillati</taxon>
        <taxon>Bacillota</taxon>
        <taxon>Bacilli</taxon>
        <taxon>Bacillales</taxon>
        <taxon>Bacillaceae</taxon>
        <taxon>Mesobacillus</taxon>
    </lineage>
</organism>